<organism evidence="2">
    <name type="scientific">freshwater metagenome</name>
    <dbReference type="NCBI Taxonomy" id="449393"/>
    <lineage>
        <taxon>unclassified sequences</taxon>
        <taxon>metagenomes</taxon>
        <taxon>ecological metagenomes</taxon>
    </lineage>
</organism>
<accession>A0A6J6NUS3</accession>
<proteinExistence type="predicted"/>
<feature type="region of interest" description="Disordered" evidence="1">
    <location>
        <begin position="141"/>
        <end position="172"/>
    </location>
</feature>
<protein>
    <submittedName>
        <fullName evidence="2">Unannotated protein</fullName>
    </submittedName>
</protein>
<sequence>MCQAVQRLNGLVSATCFLCPWVEPNVDTCAHVRKHLIRNKCTSRKQAATHHEETDALGCHPQHHNKQGEEQQRGAEVFLEHHHNNRHCPRHKNGSKVTQLRQCDAENANVSLHDELSAFCEICSEENGQKNFCELARLEVDGPDAHPNARTTTGETKTRNQRQQQQRQTSSK</sequence>
<feature type="region of interest" description="Disordered" evidence="1">
    <location>
        <begin position="52"/>
        <end position="71"/>
    </location>
</feature>
<name>A0A6J6NUS3_9ZZZZ</name>
<gene>
    <name evidence="2" type="ORF">UFOPK2295_01854</name>
</gene>
<reference evidence="2" key="1">
    <citation type="submission" date="2020-05" db="EMBL/GenBank/DDBJ databases">
        <authorList>
            <person name="Chiriac C."/>
            <person name="Salcher M."/>
            <person name="Ghai R."/>
            <person name="Kavagutti S V."/>
        </authorList>
    </citation>
    <scope>NUCLEOTIDE SEQUENCE</scope>
</reference>
<feature type="compositionally biased region" description="Low complexity" evidence="1">
    <location>
        <begin position="161"/>
        <end position="172"/>
    </location>
</feature>
<evidence type="ECO:0000256" key="1">
    <source>
        <dbReference type="SAM" id="MobiDB-lite"/>
    </source>
</evidence>
<dbReference type="AlphaFoldDB" id="A0A6J6NUS3"/>
<evidence type="ECO:0000313" key="2">
    <source>
        <dbReference type="EMBL" id="CAB4690419.1"/>
    </source>
</evidence>
<dbReference type="EMBL" id="CAEZWV010000086">
    <property type="protein sequence ID" value="CAB4690419.1"/>
    <property type="molecule type" value="Genomic_DNA"/>
</dbReference>